<dbReference type="Proteomes" id="UP000694867">
    <property type="component" value="Unplaced"/>
</dbReference>
<keyword evidence="2" id="KW-1185">Reference proteome</keyword>
<dbReference type="RefSeq" id="XP_003739203.1">
    <property type="nucleotide sequence ID" value="XM_003739155.2"/>
</dbReference>
<organism evidence="2 3">
    <name type="scientific">Galendromus occidentalis</name>
    <name type="common">western predatory mite</name>
    <dbReference type="NCBI Taxonomy" id="34638"/>
    <lineage>
        <taxon>Eukaryota</taxon>
        <taxon>Metazoa</taxon>
        <taxon>Ecdysozoa</taxon>
        <taxon>Arthropoda</taxon>
        <taxon>Chelicerata</taxon>
        <taxon>Arachnida</taxon>
        <taxon>Acari</taxon>
        <taxon>Parasitiformes</taxon>
        <taxon>Mesostigmata</taxon>
        <taxon>Gamasina</taxon>
        <taxon>Phytoseioidea</taxon>
        <taxon>Phytoseiidae</taxon>
        <taxon>Typhlodrominae</taxon>
        <taxon>Galendromus</taxon>
    </lineage>
</organism>
<evidence type="ECO:0000313" key="3">
    <source>
        <dbReference type="RefSeq" id="XP_003739203.1"/>
    </source>
</evidence>
<dbReference type="InterPro" id="IPR001810">
    <property type="entry name" value="F-box_dom"/>
</dbReference>
<dbReference type="GeneID" id="100902531"/>
<dbReference type="InterPro" id="IPR032675">
    <property type="entry name" value="LRR_dom_sf"/>
</dbReference>
<evidence type="ECO:0000313" key="2">
    <source>
        <dbReference type="Proteomes" id="UP000694867"/>
    </source>
</evidence>
<dbReference type="GO" id="GO:0019005">
    <property type="term" value="C:SCF ubiquitin ligase complex"/>
    <property type="evidence" value="ECO:0007669"/>
    <property type="project" value="TreeGrafter"/>
</dbReference>
<gene>
    <name evidence="3" type="primary">LOC100902531</name>
</gene>
<accession>A0AAJ6VVY3</accession>
<sequence length="568" mass="64756">METLPLELLEPLLLCLDPIDRVDKALICHRWAECMVGSLLLDNVPLRLCGSTLLADFPSLMESRRQYSHLHLTRVSLYALPPEFWMKFAGNLLSLRLIDCCFSNQALSFVLGQCTRLEFLEITRPRLSSKLGHKPYGRGPPPISSAFRFKEAADSDIGSEEVRRVLLNLRDLSLHIDFEDCLGLAMASRLLELTPNLDFLHLPCRAFRVVPYIIANQKRLTKLNLRAFSSEEPGLEELLKRMSGTLKELCLTNCGSVVPRTFNSVNQCVHLQKLTLIQPTELSDSQIGDLLAKSPQLTFVQLVLEVDLSDEILTPISNLKHLRHLELVNSKSLENCIYLQSLESTRIRCAPRVLETITELQDLRTLMLVNFDITSAFLDKIIENLPLLEHLQINCQRLADEEGVKIRQLQHLRSLSLLGALFFHDETFSKGLGSPVMEKLELEGSRLTDRGFRSIVAHHGHLRKLKLVNCPNISLSGLLTALSRETNLHELVLSARFADHNEKPWFLRSLTDTCPRLRVLHLLPLPYREEAEFQMLYRRTSAACFTHYSEPNMSELDRSYFNDLSFCP</sequence>
<proteinExistence type="predicted"/>
<dbReference type="AlphaFoldDB" id="A0AAJ6VVY3"/>
<evidence type="ECO:0000259" key="1">
    <source>
        <dbReference type="PROSITE" id="PS50181"/>
    </source>
</evidence>
<protein>
    <submittedName>
        <fullName evidence="3">Uncharacterized protein LOC100902531</fullName>
    </submittedName>
</protein>
<dbReference type="Gene3D" id="3.80.10.10">
    <property type="entry name" value="Ribonuclease Inhibitor"/>
    <property type="match status" value="2"/>
</dbReference>
<dbReference type="SUPFAM" id="SSF52058">
    <property type="entry name" value="L domain-like"/>
    <property type="match status" value="1"/>
</dbReference>
<dbReference type="PROSITE" id="PS50181">
    <property type="entry name" value="FBOX"/>
    <property type="match status" value="1"/>
</dbReference>
<dbReference type="KEGG" id="goe:100902531"/>
<name>A0AAJ6VVY3_9ACAR</name>
<dbReference type="PANTHER" id="PTHR13318">
    <property type="entry name" value="PARTNER OF PAIRED, ISOFORM B-RELATED"/>
    <property type="match status" value="1"/>
</dbReference>
<reference evidence="3" key="1">
    <citation type="submission" date="2025-08" db="UniProtKB">
        <authorList>
            <consortium name="RefSeq"/>
        </authorList>
    </citation>
    <scope>IDENTIFICATION</scope>
</reference>
<dbReference type="GO" id="GO:0031146">
    <property type="term" value="P:SCF-dependent proteasomal ubiquitin-dependent protein catabolic process"/>
    <property type="evidence" value="ECO:0007669"/>
    <property type="project" value="TreeGrafter"/>
</dbReference>
<feature type="domain" description="F-box" evidence="1">
    <location>
        <begin position="1"/>
        <end position="44"/>
    </location>
</feature>